<feature type="binding site" evidence="16">
    <location>
        <position position="85"/>
    </location>
    <ligand>
        <name>substrate</name>
    </ligand>
</feature>
<proteinExistence type="inferred from homology"/>
<comment type="caution">
    <text evidence="17">The sequence shown here is derived from an EMBL/GenBank/DDBJ whole genome shotgun (WGS) entry which is preliminary data.</text>
</comment>
<evidence type="ECO:0000256" key="2">
    <source>
        <dbReference type="ARBA" id="ARBA00001958"/>
    </source>
</evidence>
<dbReference type="EC" id="2.7.1.33" evidence="6 16"/>
<evidence type="ECO:0000256" key="1">
    <source>
        <dbReference type="ARBA" id="ARBA00001206"/>
    </source>
</evidence>
<dbReference type="Gene3D" id="3.30.420.40">
    <property type="match status" value="1"/>
</dbReference>
<evidence type="ECO:0000256" key="11">
    <source>
        <dbReference type="ARBA" id="ARBA00022840"/>
    </source>
</evidence>
<dbReference type="GO" id="GO:0005524">
    <property type="term" value="F:ATP binding"/>
    <property type="evidence" value="ECO:0007669"/>
    <property type="project" value="UniProtKB-UniRule"/>
</dbReference>
<comment type="function">
    <text evidence="16">Catalyzes the phosphorylation of pantothenate (Pan), the first step in CoA biosynthesis.</text>
</comment>
<evidence type="ECO:0000313" key="17">
    <source>
        <dbReference type="EMBL" id="GLR16777.1"/>
    </source>
</evidence>
<reference evidence="17" key="2">
    <citation type="submission" date="2023-01" db="EMBL/GenBank/DDBJ databases">
        <title>Draft genome sequence of Portibacter lacus strain NBRC 108769.</title>
        <authorList>
            <person name="Sun Q."/>
            <person name="Mori K."/>
        </authorList>
    </citation>
    <scope>NUCLEOTIDE SEQUENCE</scope>
    <source>
        <strain evidence="17">NBRC 108769</strain>
    </source>
</reference>
<organism evidence="17 18">
    <name type="scientific">Portibacter lacus</name>
    <dbReference type="NCBI Taxonomy" id="1099794"/>
    <lineage>
        <taxon>Bacteria</taxon>
        <taxon>Pseudomonadati</taxon>
        <taxon>Bacteroidota</taxon>
        <taxon>Saprospiria</taxon>
        <taxon>Saprospirales</taxon>
        <taxon>Haliscomenobacteraceae</taxon>
        <taxon>Portibacter</taxon>
    </lineage>
</organism>
<comment type="similarity">
    <text evidence="14 16">Belongs to the type III pantothenate kinase family.</text>
</comment>
<dbReference type="SUPFAM" id="SSF53067">
    <property type="entry name" value="Actin-like ATPase domain"/>
    <property type="match status" value="2"/>
</dbReference>
<dbReference type="PANTHER" id="PTHR34265">
    <property type="entry name" value="TYPE III PANTOTHENATE KINASE"/>
    <property type="match status" value="1"/>
</dbReference>
<dbReference type="Proteomes" id="UP001156666">
    <property type="component" value="Unassembled WGS sequence"/>
</dbReference>
<comment type="subunit">
    <text evidence="5 16">Homodimer.</text>
</comment>
<feature type="binding site" evidence="16">
    <location>
        <begin position="92"/>
        <end position="95"/>
    </location>
    <ligand>
        <name>substrate</name>
    </ligand>
</feature>
<dbReference type="GO" id="GO:0004594">
    <property type="term" value="F:pantothenate kinase activity"/>
    <property type="evidence" value="ECO:0007669"/>
    <property type="project" value="UniProtKB-UniRule"/>
</dbReference>
<evidence type="ECO:0000256" key="15">
    <source>
        <dbReference type="ARBA" id="ARBA00040883"/>
    </source>
</evidence>
<dbReference type="RefSeq" id="WP_235291036.1">
    <property type="nucleotide sequence ID" value="NZ_BSOH01000007.1"/>
</dbReference>
<feature type="binding site" evidence="16">
    <location>
        <position position="170"/>
    </location>
    <ligand>
        <name>substrate</name>
    </ligand>
</feature>
<evidence type="ECO:0000256" key="7">
    <source>
        <dbReference type="ARBA" id="ARBA00022490"/>
    </source>
</evidence>
<dbReference type="GO" id="GO:0015937">
    <property type="term" value="P:coenzyme A biosynthetic process"/>
    <property type="evidence" value="ECO:0007669"/>
    <property type="project" value="UniProtKB-UniRule"/>
</dbReference>
<evidence type="ECO:0000256" key="8">
    <source>
        <dbReference type="ARBA" id="ARBA00022679"/>
    </source>
</evidence>
<evidence type="ECO:0000256" key="16">
    <source>
        <dbReference type="HAMAP-Rule" id="MF_01274"/>
    </source>
</evidence>
<evidence type="ECO:0000256" key="6">
    <source>
        <dbReference type="ARBA" id="ARBA00012102"/>
    </source>
</evidence>
<keyword evidence="11 16" id="KW-0067">ATP-binding</keyword>
<dbReference type="Pfam" id="PF03309">
    <property type="entry name" value="Pan_kinase"/>
    <property type="match status" value="1"/>
</dbReference>
<dbReference type="InterPro" id="IPR043129">
    <property type="entry name" value="ATPase_NBD"/>
</dbReference>
<evidence type="ECO:0000256" key="9">
    <source>
        <dbReference type="ARBA" id="ARBA00022741"/>
    </source>
</evidence>
<feature type="binding site" evidence="16">
    <location>
        <position position="118"/>
    </location>
    <ligand>
        <name>ATP</name>
        <dbReference type="ChEBI" id="CHEBI:30616"/>
    </ligand>
</feature>
<comment type="pathway">
    <text evidence="4 16">Cofactor biosynthesis; coenzyme A biosynthesis; CoA from (R)-pantothenate: step 1/5.</text>
</comment>
<comment type="subcellular location">
    <subcellularLocation>
        <location evidence="3 16">Cytoplasm</location>
    </subcellularLocation>
</comment>
<name>A0AA37SNX7_9BACT</name>
<dbReference type="NCBIfam" id="TIGR00671">
    <property type="entry name" value="baf"/>
    <property type="match status" value="1"/>
</dbReference>
<evidence type="ECO:0000313" key="18">
    <source>
        <dbReference type="Proteomes" id="UP001156666"/>
    </source>
</evidence>
<dbReference type="GO" id="GO:0046872">
    <property type="term" value="F:metal ion binding"/>
    <property type="evidence" value="ECO:0007669"/>
    <property type="project" value="UniProtKB-KW"/>
</dbReference>
<gene>
    <name evidence="16 17" type="primary">coaX</name>
    <name evidence="17" type="ORF">GCM10007940_13920</name>
</gene>
<dbReference type="CDD" id="cd24015">
    <property type="entry name" value="ASKHA_NBD_PanK-III"/>
    <property type="match status" value="1"/>
</dbReference>
<evidence type="ECO:0000256" key="4">
    <source>
        <dbReference type="ARBA" id="ARBA00005225"/>
    </source>
</evidence>
<keyword evidence="10 16" id="KW-0418">Kinase</keyword>
<keyword evidence="7 16" id="KW-0963">Cytoplasm</keyword>
<comment type="cofactor">
    <cofactor evidence="16">
        <name>NH4(+)</name>
        <dbReference type="ChEBI" id="CHEBI:28938"/>
    </cofactor>
    <cofactor evidence="16">
        <name>K(+)</name>
        <dbReference type="ChEBI" id="CHEBI:29103"/>
    </cofactor>
    <text evidence="16">A monovalent cation. Ammonium or potassium.</text>
</comment>
<keyword evidence="8 16" id="KW-0808">Transferase</keyword>
<dbReference type="HAMAP" id="MF_01274">
    <property type="entry name" value="Pantothen_kinase_3"/>
    <property type="match status" value="1"/>
</dbReference>
<reference evidence="17" key="1">
    <citation type="journal article" date="2014" name="Int. J. Syst. Evol. Microbiol.">
        <title>Complete genome sequence of Corynebacterium casei LMG S-19264T (=DSM 44701T), isolated from a smear-ripened cheese.</title>
        <authorList>
            <consortium name="US DOE Joint Genome Institute (JGI-PGF)"/>
            <person name="Walter F."/>
            <person name="Albersmeier A."/>
            <person name="Kalinowski J."/>
            <person name="Ruckert C."/>
        </authorList>
    </citation>
    <scope>NUCLEOTIDE SEQUENCE</scope>
    <source>
        <strain evidence="17">NBRC 108769</strain>
    </source>
</reference>
<comment type="catalytic activity">
    <reaction evidence="1 16">
        <text>(R)-pantothenate + ATP = (R)-4'-phosphopantothenate + ADP + H(+)</text>
        <dbReference type="Rhea" id="RHEA:16373"/>
        <dbReference type="ChEBI" id="CHEBI:10986"/>
        <dbReference type="ChEBI" id="CHEBI:15378"/>
        <dbReference type="ChEBI" id="CHEBI:29032"/>
        <dbReference type="ChEBI" id="CHEBI:30616"/>
        <dbReference type="ChEBI" id="CHEBI:456216"/>
        <dbReference type="EC" id="2.7.1.33"/>
    </reaction>
</comment>
<dbReference type="GO" id="GO:0005737">
    <property type="term" value="C:cytoplasm"/>
    <property type="evidence" value="ECO:0007669"/>
    <property type="project" value="UniProtKB-SubCell"/>
</dbReference>
<keyword evidence="12 16" id="KW-0630">Potassium</keyword>
<feature type="binding site" evidence="16">
    <location>
        <begin position="6"/>
        <end position="13"/>
    </location>
    <ligand>
        <name>ATP</name>
        <dbReference type="ChEBI" id="CHEBI:30616"/>
    </ligand>
</feature>
<dbReference type="InterPro" id="IPR004619">
    <property type="entry name" value="Type_III_PanK"/>
</dbReference>
<evidence type="ECO:0000256" key="14">
    <source>
        <dbReference type="ARBA" id="ARBA00038036"/>
    </source>
</evidence>
<dbReference type="PANTHER" id="PTHR34265:SF1">
    <property type="entry name" value="TYPE III PANTOTHENATE KINASE"/>
    <property type="match status" value="1"/>
</dbReference>
<feature type="binding site" evidence="16">
    <location>
        <position position="115"/>
    </location>
    <ligand>
        <name>K(+)</name>
        <dbReference type="ChEBI" id="CHEBI:29103"/>
    </ligand>
</feature>
<evidence type="ECO:0000256" key="10">
    <source>
        <dbReference type="ARBA" id="ARBA00022777"/>
    </source>
</evidence>
<evidence type="ECO:0000256" key="13">
    <source>
        <dbReference type="ARBA" id="ARBA00022993"/>
    </source>
</evidence>
<evidence type="ECO:0000256" key="5">
    <source>
        <dbReference type="ARBA" id="ARBA00011738"/>
    </source>
</evidence>
<keyword evidence="18" id="KW-1185">Reference proteome</keyword>
<evidence type="ECO:0000256" key="3">
    <source>
        <dbReference type="ARBA" id="ARBA00004496"/>
    </source>
</evidence>
<comment type="cofactor">
    <cofactor evidence="2">
        <name>K(+)</name>
        <dbReference type="ChEBI" id="CHEBI:29103"/>
    </cofactor>
</comment>
<keyword evidence="9 16" id="KW-0547">Nucleotide-binding</keyword>
<protein>
    <recommendedName>
        <fullName evidence="15 16">Type III pantothenate kinase</fullName>
        <ecNumber evidence="6 16">2.7.1.33</ecNumber>
    </recommendedName>
    <alternativeName>
        <fullName evidence="16">PanK-III</fullName>
    </alternativeName>
    <alternativeName>
        <fullName evidence="16">Pantothenic acid kinase</fullName>
    </alternativeName>
</protein>
<feature type="active site" description="Proton acceptor" evidence="16">
    <location>
        <position position="94"/>
    </location>
</feature>
<keyword evidence="13 16" id="KW-0173">Coenzyme A biosynthesis</keyword>
<accession>A0AA37SNX7</accession>
<dbReference type="AlphaFoldDB" id="A0AA37SNX7"/>
<evidence type="ECO:0000256" key="12">
    <source>
        <dbReference type="ARBA" id="ARBA00022958"/>
    </source>
</evidence>
<sequence>MNLCIDIGNSFAKLAIVDNNKVLHKDVVQKIYVSLIKEIKKKYDFEKVIVGASGKLPKSIMHHLDRNYHLLVLNTSTKLPIEIGYKTPDTLGRDRIAAVVGANALEPELDHCVIDIGTCITFDVILKSKLFVGGNISPGVELRLKSMNDYTARLPLVKRGSLDQLLGETTEEALQNGATIGTLLEIESFIERIKQKYKGIRTTLTGGDADFFAKKFDSDIFVNPNLVLIGLNEIMNFNVQ</sequence>
<dbReference type="EMBL" id="BSOH01000007">
    <property type="protein sequence ID" value="GLR16777.1"/>
    <property type="molecule type" value="Genomic_DNA"/>
</dbReference>
<keyword evidence="16" id="KW-0479">Metal-binding</keyword>